<comment type="caution">
    <text evidence="2">The sequence shown here is derived from an EMBL/GenBank/DDBJ whole genome shotgun (WGS) entry which is preliminary data.</text>
</comment>
<dbReference type="InterPro" id="IPR056924">
    <property type="entry name" value="SH3_Tf2-1"/>
</dbReference>
<name>A0A5B6VB66_9ROSI</name>
<evidence type="ECO:0000313" key="3">
    <source>
        <dbReference type="Proteomes" id="UP000325315"/>
    </source>
</evidence>
<reference evidence="2" key="1">
    <citation type="submission" date="2019-08" db="EMBL/GenBank/DDBJ databases">
        <authorList>
            <person name="Liu F."/>
        </authorList>
    </citation>
    <scope>NUCLEOTIDE SEQUENCE [LARGE SCALE GENOMIC DNA]</scope>
    <source>
        <strain evidence="2">PA1801</strain>
        <tissue evidence="2">Leaf</tissue>
    </source>
</reference>
<keyword evidence="3" id="KW-1185">Reference proteome</keyword>
<dbReference type="AlphaFoldDB" id="A0A5B6VB66"/>
<organism evidence="2 3">
    <name type="scientific">Gossypium australe</name>
    <dbReference type="NCBI Taxonomy" id="47621"/>
    <lineage>
        <taxon>Eukaryota</taxon>
        <taxon>Viridiplantae</taxon>
        <taxon>Streptophyta</taxon>
        <taxon>Embryophyta</taxon>
        <taxon>Tracheophyta</taxon>
        <taxon>Spermatophyta</taxon>
        <taxon>Magnoliopsida</taxon>
        <taxon>eudicotyledons</taxon>
        <taxon>Gunneridae</taxon>
        <taxon>Pentapetalae</taxon>
        <taxon>rosids</taxon>
        <taxon>malvids</taxon>
        <taxon>Malvales</taxon>
        <taxon>Malvaceae</taxon>
        <taxon>Malvoideae</taxon>
        <taxon>Gossypium</taxon>
    </lineage>
</organism>
<sequence>MVESVAVQTKGQKVGLVTYQLELPPELDRIYDVFHTSMLRRYRSNPSYIVLIEVIEVGLDLSFEEELVQILDHEAKVLKRKHNSLLRVLWQNHGIKEAMLEPAYTFH</sequence>
<gene>
    <name evidence="2" type="ORF">EPI10_001474</name>
</gene>
<protein>
    <submittedName>
        <fullName evidence="2">ABC transporter G family member 33-like</fullName>
    </submittedName>
</protein>
<accession>A0A5B6VB66</accession>
<dbReference type="Pfam" id="PF24626">
    <property type="entry name" value="SH3_Tf2-1"/>
    <property type="match status" value="1"/>
</dbReference>
<dbReference type="OrthoDB" id="996762at2759"/>
<proteinExistence type="predicted"/>
<evidence type="ECO:0000259" key="1">
    <source>
        <dbReference type="Pfam" id="PF24626"/>
    </source>
</evidence>
<dbReference type="Proteomes" id="UP000325315">
    <property type="component" value="Unassembled WGS sequence"/>
</dbReference>
<dbReference type="EMBL" id="SMMG02000007">
    <property type="protein sequence ID" value="KAA3466378.1"/>
    <property type="molecule type" value="Genomic_DNA"/>
</dbReference>
<dbReference type="PANTHER" id="PTHR46148">
    <property type="entry name" value="CHROMO DOMAIN-CONTAINING PROTEIN"/>
    <property type="match status" value="1"/>
</dbReference>
<dbReference type="PANTHER" id="PTHR46148:SF44">
    <property type="entry name" value="GAG-POL POLYPROTEIN"/>
    <property type="match status" value="1"/>
</dbReference>
<evidence type="ECO:0000313" key="2">
    <source>
        <dbReference type="EMBL" id="KAA3466378.1"/>
    </source>
</evidence>
<feature type="domain" description="Tf2-1-like SH3-like" evidence="1">
    <location>
        <begin position="12"/>
        <end position="43"/>
    </location>
</feature>